<keyword evidence="1" id="KW-1133">Transmembrane helix</keyword>
<dbReference type="EMBL" id="ACGU01000074">
    <property type="protein sequence ID" value="EEJ71466.1"/>
    <property type="molecule type" value="Genomic_DNA"/>
</dbReference>
<dbReference type="AlphaFoldDB" id="C2EPR9"/>
<keyword evidence="1" id="KW-0812">Transmembrane</keyword>
<evidence type="ECO:0000256" key="1">
    <source>
        <dbReference type="SAM" id="Phobius"/>
    </source>
</evidence>
<gene>
    <name evidence="2" type="ORF">HMPREF0548_1665</name>
</gene>
<evidence type="ECO:0000313" key="2">
    <source>
        <dbReference type="EMBL" id="EEJ71466.1"/>
    </source>
</evidence>
<feature type="transmembrane region" description="Helical" evidence="1">
    <location>
        <begin position="12"/>
        <end position="33"/>
    </location>
</feature>
<organism evidence="2 3">
    <name type="scientific">Lactobacillus ultunensis DSM 16047</name>
    <dbReference type="NCBI Taxonomy" id="525365"/>
    <lineage>
        <taxon>Bacteria</taxon>
        <taxon>Bacillati</taxon>
        <taxon>Bacillota</taxon>
        <taxon>Bacilli</taxon>
        <taxon>Lactobacillales</taxon>
        <taxon>Lactobacillaceae</taxon>
        <taxon>Lactobacillus</taxon>
    </lineage>
</organism>
<proteinExistence type="predicted"/>
<reference evidence="2 3" key="1">
    <citation type="submission" date="2009-01" db="EMBL/GenBank/DDBJ databases">
        <authorList>
            <person name="Qin X."/>
            <person name="Bachman B."/>
            <person name="Battles P."/>
            <person name="Bell A."/>
            <person name="Bess C."/>
            <person name="Bickham C."/>
            <person name="Chaboub L."/>
            <person name="Chen D."/>
            <person name="Coyle M."/>
            <person name="Deiros D.R."/>
            <person name="Dinh H."/>
            <person name="Forbes L."/>
            <person name="Fowler G."/>
            <person name="Francisco L."/>
            <person name="Fu Q."/>
            <person name="Gubbala S."/>
            <person name="Hale W."/>
            <person name="Han Y."/>
            <person name="Hemphill L."/>
            <person name="Highlander S.K."/>
            <person name="Hirani K."/>
            <person name="Hogues M."/>
            <person name="Jackson L."/>
            <person name="Jakkamsetti A."/>
            <person name="Javaid M."/>
            <person name="Jiang H."/>
            <person name="Korchina V."/>
            <person name="Kovar C."/>
            <person name="Lara F."/>
            <person name="Lee S."/>
            <person name="Mata R."/>
            <person name="Mathew T."/>
            <person name="Moen C."/>
            <person name="Morales K."/>
            <person name="Munidasa M."/>
            <person name="Nazareth L."/>
            <person name="Ngo R."/>
            <person name="Nguyen L."/>
            <person name="Okwuonu G."/>
            <person name="Ongeri F."/>
            <person name="Patil S."/>
            <person name="Petrosino J."/>
            <person name="Pham C."/>
            <person name="Pham P."/>
            <person name="Pu L.-L."/>
            <person name="Puazo M."/>
            <person name="Raj R."/>
            <person name="Reid J."/>
            <person name="Rouhana J."/>
            <person name="Saada N."/>
            <person name="Shang Y."/>
            <person name="Simmons D."/>
            <person name="Thornton R."/>
            <person name="Warren J."/>
            <person name="Weissenberger G."/>
            <person name="Zhang J."/>
            <person name="Zhang L."/>
            <person name="Zhou C."/>
            <person name="Zhu D."/>
            <person name="Muzny D."/>
            <person name="Worley K."/>
            <person name="Gibbs R."/>
        </authorList>
    </citation>
    <scope>NUCLEOTIDE SEQUENCE [LARGE SCALE GENOMIC DNA]</scope>
    <source>
        <strain evidence="2 3">DSM 16047</strain>
    </source>
</reference>
<sequence>MKIKEETFMQTIGIILTFIVAIEHIGICFLEIFGSPEMQAKAFDILLSKRLHIFQWLIKVFTTACLDF</sequence>
<evidence type="ECO:0000313" key="3">
    <source>
        <dbReference type="Proteomes" id="UP000005583"/>
    </source>
</evidence>
<accession>C2EPR9</accession>
<name>C2EPR9_9LACO</name>
<dbReference type="Proteomes" id="UP000005583">
    <property type="component" value="Unassembled WGS sequence"/>
</dbReference>
<evidence type="ECO:0008006" key="4">
    <source>
        <dbReference type="Google" id="ProtNLM"/>
    </source>
</evidence>
<comment type="caution">
    <text evidence="2">The sequence shown here is derived from an EMBL/GenBank/DDBJ whole genome shotgun (WGS) entry which is preliminary data.</text>
</comment>
<protein>
    <recommendedName>
        <fullName evidence="4">DUF1304 domain-containing protein</fullName>
    </recommendedName>
</protein>
<keyword evidence="1" id="KW-0472">Membrane</keyword>
<keyword evidence="3" id="KW-1185">Reference proteome</keyword>
<dbReference type="HOGENOM" id="CLU_2788757_0_0_9"/>
<dbReference type="STRING" id="525365.HMPREF0548_1665"/>